<dbReference type="CDD" id="cd02440">
    <property type="entry name" value="AdoMet_MTases"/>
    <property type="match status" value="1"/>
</dbReference>
<evidence type="ECO:0000313" key="3">
    <source>
        <dbReference type="EMBL" id="CAE2254256.1"/>
    </source>
</evidence>
<sequence length="308" mass="33529">MFPSVFLLAAWATLTACSSSAASFTLSKHQRLLKSHLRANNLSIESTKRTSPSEVVNIFDNFAGHFEEKLNVLEYSAPQQVSKAASSRIEEVRQGQPYHSALDAGCGTGLSGPHLRPLIEGSLVGVDLSPKMAQLAAELLIDDGPVPVVKDRMRRCDEAARSALGNPPRLYDGIFTADLVEMENATPLEGYGFHSKNLPSSFDLVVSADVLCYFGDLKDVIQAFSQKMAPGGDLIFSCETMGEGDYNWVRQVHGRYAHDPDYVAKMASEAGLVMLEQQPFTPRLELGEKVLGTLHVFHKPSVTGDGTE</sequence>
<evidence type="ECO:0000256" key="1">
    <source>
        <dbReference type="SAM" id="SignalP"/>
    </source>
</evidence>
<accession>A0A7S4J6U0</accession>
<dbReference type="InterPro" id="IPR029063">
    <property type="entry name" value="SAM-dependent_MTases_sf"/>
</dbReference>
<dbReference type="AlphaFoldDB" id="A0A7S4J6U0"/>
<dbReference type="InterPro" id="IPR013217">
    <property type="entry name" value="Methyltransf_12"/>
</dbReference>
<feature type="chain" id="PRO_5030650196" description="Methyltransferase type 12 domain-containing protein" evidence="1">
    <location>
        <begin position="22"/>
        <end position="308"/>
    </location>
</feature>
<organism evidence="3">
    <name type="scientific">Odontella aurita</name>
    <dbReference type="NCBI Taxonomy" id="265563"/>
    <lineage>
        <taxon>Eukaryota</taxon>
        <taxon>Sar</taxon>
        <taxon>Stramenopiles</taxon>
        <taxon>Ochrophyta</taxon>
        <taxon>Bacillariophyta</taxon>
        <taxon>Mediophyceae</taxon>
        <taxon>Biddulphiophycidae</taxon>
        <taxon>Eupodiscales</taxon>
        <taxon>Odontellaceae</taxon>
        <taxon>Odontella</taxon>
    </lineage>
</organism>
<protein>
    <recommendedName>
        <fullName evidence="2">Methyltransferase type 12 domain-containing protein</fullName>
    </recommendedName>
</protein>
<dbReference type="PANTHER" id="PTHR43861">
    <property type="entry name" value="TRANS-ACONITATE 2-METHYLTRANSFERASE-RELATED"/>
    <property type="match status" value="1"/>
</dbReference>
<feature type="domain" description="Methyltransferase type 12" evidence="2">
    <location>
        <begin position="102"/>
        <end position="234"/>
    </location>
</feature>
<dbReference type="PANTHER" id="PTHR43861:SF1">
    <property type="entry name" value="TRANS-ACONITATE 2-METHYLTRANSFERASE"/>
    <property type="match status" value="1"/>
</dbReference>
<proteinExistence type="predicted"/>
<gene>
    <name evidence="3" type="ORF">OAUR00152_LOCUS23011</name>
</gene>
<name>A0A7S4J6U0_9STRA</name>
<reference evidence="3" key="1">
    <citation type="submission" date="2021-01" db="EMBL/GenBank/DDBJ databases">
        <authorList>
            <person name="Corre E."/>
            <person name="Pelletier E."/>
            <person name="Niang G."/>
            <person name="Scheremetjew M."/>
            <person name="Finn R."/>
            <person name="Kale V."/>
            <person name="Holt S."/>
            <person name="Cochrane G."/>
            <person name="Meng A."/>
            <person name="Brown T."/>
            <person name="Cohen L."/>
        </authorList>
    </citation>
    <scope>NUCLEOTIDE SEQUENCE</scope>
    <source>
        <strain evidence="3">Isolate 1302-5</strain>
    </source>
</reference>
<dbReference type="Pfam" id="PF08242">
    <property type="entry name" value="Methyltransf_12"/>
    <property type="match status" value="1"/>
</dbReference>
<dbReference type="SUPFAM" id="SSF53335">
    <property type="entry name" value="S-adenosyl-L-methionine-dependent methyltransferases"/>
    <property type="match status" value="1"/>
</dbReference>
<feature type="signal peptide" evidence="1">
    <location>
        <begin position="1"/>
        <end position="21"/>
    </location>
</feature>
<evidence type="ECO:0000259" key="2">
    <source>
        <dbReference type="Pfam" id="PF08242"/>
    </source>
</evidence>
<keyword evidence="1" id="KW-0732">Signal</keyword>
<dbReference type="Gene3D" id="3.40.50.150">
    <property type="entry name" value="Vaccinia Virus protein VP39"/>
    <property type="match status" value="1"/>
</dbReference>
<dbReference type="EMBL" id="HBKQ01033620">
    <property type="protein sequence ID" value="CAE2254256.1"/>
    <property type="molecule type" value="Transcribed_RNA"/>
</dbReference>